<dbReference type="EMBL" id="CP029822">
    <property type="protein sequence ID" value="AZS51157.1"/>
    <property type="molecule type" value="Genomic_DNA"/>
</dbReference>
<evidence type="ECO:0000256" key="2">
    <source>
        <dbReference type="ARBA" id="ARBA00007362"/>
    </source>
</evidence>
<evidence type="ECO:0000259" key="7">
    <source>
        <dbReference type="Pfam" id="PF00892"/>
    </source>
</evidence>
<accession>A0A3Q9JJM0</accession>
<dbReference type="GO" id="GO:0016020">
    <property type="term" value="C:membrane"/>
    <property type="evidence" value="ECO:0007669"/>
    <property type="project" value="UniProtKB-SubCell"/>
</dbReference>
<dbReference type="PANTHER" id="PTHR32322">
    <property type="entry name" value="INNER MEMBRANE TRANSPORTER"/>
    <property type="match status" value="1"/>
</dbReference>
<dbReference type="Pfam" id="PF00892">
    <property type="entry name" value="EamA"/>
    <property type="match status" value="2"/>
</dbReference>
<dbReference type="SUPFAM" id="SSF103481">
    <property type="entry name" value="Multidrug resistance efflux transporter EmrE"/>
    <property type="match status" value="2"/>
</dbReference>
<keyword evidence="3 6" id="KW-0812">Transmembrane</keyword>
<comment type="subcellular location">
    <subcellularLocation>
        <location evidence="1">Membrane</location>
        <topology evidence="1">Multi-pass membrane protein</topology>
    </subcellularLocation>
</comment>
<evidence type="ECO:0000256" key="5">
    <source>
        <dbReference type="ARBA" id="ARBA00023136"/>
    </source>
</evidence>
<dbReference type="Proteomes" id="UP000273143">
    <property type="component" value="Chromosome"/>
</dbReference>
<dbReference type="PANTHER" id="PTHR32322:SF2">
    <property type="entry name" value="EAMA DOMAIN-CONTAINING PROTEIN"/>
    <property type="match status" value="1"/>
</dbReference>
<evidence type="ECO:0000256" key="6">
    <source>
        <dbReference type="SAM" id="Phobius"/>
    </source>
</evidence>
<feature type="transmembrane region" description="Helical" evidence="6">
    <location>
        <begin position="218"/>
        <end position="238"/>
    </location>
</feature>
<feature type="transmembrane region" description="Helical" evidence="6">
    <location>
        <begin position="69"/>
        <end position="92"/>
    </location>
</feature>
<sequence length="306" mass="33729">MRKPADFFMIQTMLIICITWSLQQIFIKLAANDITPIMQASLRNGIAALLVGLMIVIKKGWSPSWKGTLKPGIITGIIFAGEFLFIALGLQYTSASHIAIFLYTGPIFTALGLNFFVATERLKPLQWIGITICFIGILTAFGSSLLQNEIDITSLLGDFFGLLAGLFLGSITVIIRSTKLSEAPPTLTLFYQLLIGFIILLIIALISGQSAIFHLTPIAISSLIFQGVIVSFISYLIWFWLLRKYVATTLTIFTLMTPIFGVGFGVLILNDKLTTNFIIGAIFILLGILLVSNEATLSRFIKRLHK</sequence>
<feature type="transmembrane region" description="Helical" evidence="6">
    <location>
        <begin position="245"/>
        <end position="269"/>
    </location>
</feature>
<keyword evidence="5 6" id="KW-0472">Membrane</keyword>
<name>A0A3Q9JJM0_9GAMM</name>
<feature type="transmembrane region" description="Helical" evidence="6">
    <location>
        <begin position="7"/>
        <end position="31"/>
    </location>
</feature>
<dbReference type="InterPro" id="IPR050638">
    <property type="entry name" value="AA-Vitamin_Transporters"/>
</dbReference>
<evidence type="ECO:0000313" key="8">
    <source>
        <dbReference type="EMBL" id="AZS51157.1"/>
    </source>
</evidence>
<dbReference type="KEGG" id="emo:DM558_10410"/>
<proteinExistence type="inferred from homology"/>
<dbReference type="RefSeq" id="WP_127164875.1">
    <property type="nucleotide sequence ID" value="NZ_CP029822.1"/>
</dbReference>
<feature type="transmembrane region" description="Helical" evidence="6">
    <location>
        <begin position="37"/>
        <end position="57"/>
    </location>
</feature>
<gene>
    <name evidence="8" type="ORF">DM558_10410</name>
</gene>
<feature type="transmembrane region" description="Helical" evidence="6">
    <location>
        <begin position="98"/>
        <end position="118"/>
    </location>
</feature>
<evidence type="ECO:0000256" key="1">
    <source>
        <dbReference type="ARBA" id="ARBA00004141"/>
    </source>
</evidence>
<feature type="transmembrane region" description="Helical" evidence="6">
    <location>
        <begin position="152"/>
        <end position="175"/>
    </location>
</feature>
<feature type="transmembrane region" description="Helical" evidence="6">
    <location>
        <begin position="125"/>
        <end position="146"/>
    </location>
</feature>
<organism evidence="8 9">
    <name type="scientific">Entomomonas moraniae</name>
    <dbReference type="NCBI Taxonomy" id="2213226"/>
    <lineage>
        <taxon>Bacteria</taxon>
        <taxon>Pseudomonadati</taxon>
        <taxon>Pseudomonadota</taxon>
        <taxon>Gammaproteobacteria</taxon>
        <taxon>Pseudomonadales</taxon>
        <taxon>Pseudomonadaceae</taxon>
        <taxon>Entomomonas</taxon>
    </lineage>
</organism>
<feature type="transmembrane region" description="Helical" evidence="6">
    <location>
        <begin position="187"/>
        <end position="206"/>
    </location>
</feature>
<keyword evidence="9" id="KW-1185">Reference proteome</keyword>
<feature type="domain" description="EamA" evidence="7">
    <location>
        <begin position="156"/>
        <end position="292"/>
    </location>
</feature>
<comment type="similarity">
    <text evidence="2">Belongs to the EamA transporter family.</text>
</comment>
<evidence type="ECO:0000256" key="3">
    <source>
        <dbReference type="ARBA" id="ARBA00022692"/>
    </source>
</evidence>
<evidence type="ECO:0000256" key="4">
    <source>
        <dbReference type="ARBA" id="ARBA00022989"/>
    </source>
</evidence>
<keyword evidence="4 6" id="KW-1133">Transmembrane helix</keyword>
<evidence type="ECO:0000313" key="9">
    <source>
        <dbReference type="Proteomes" id="UP000273143"/>
    </source>
</evidence>
<feature type="domain" description="EamA" evidence="7">
    <location>
        <begin position="10"/>
        <end position="139"/>
    </location>
</feature>
<dbReference type="InterPro" id="IPR000620">
    <property type="entry name" value="EamA_dom"/>
</dbReference>
<dbReference type="InterPro" id="IPR037185">
    <property type="entry name" value="EmrE-like"/>
</dbReference>
<protein>
    <submittedName>
        <fullName evidence="8">DMT family transporter</fullName>
    </submittedName>
</protein>
<dbReference type="AlphaFoldDB" id="A0A3Q9JJM0"/>
<reference evidence="9" key="1">
    <citation type="submission" date="2018-06" db="EMBL/GenBank/DDBJ databases">
        <title>Complete genome of Pseudomonas insecticola strain QZS01.</title>
        <authorList>
            <person name="Wang J."/>
            <person name="Su Q."/>
        </authorList>
    </citation>
    <scope>NUCLEOTIDE SEQUENCE [LARGE SCALE GENOMIC DNA]</scope>
    <source>
        <strain evidence="9">QZS01</strain>
    </source>
</reference>
<feature type="transmembrane region" description="Helical" evidence="6">
    <location>
        <begin position="275"/>
        <end position="297"/>
    </location>
</feature>